<dbReference type="RefSeq" id="WP_344090576.1">
    <property type="nucleotide sequence ID" value="NZ_BAAAHB010000029.1"/>
</dbReference>
<accession>A0ABP3JZV8</accession>
<name>A0ABP3JZV8_9ACTN</name>
<dbReference type="Proteomes" id="UP001499895">
    <property type="component" value="Unassembled WGS sequence"/>
</dbReference>
<evidence type="ECO:0008006" key="4">
    <source>
        <dbReference type="Google" id="ProtNLM"/>
    </source>
</evidence>
<comment type="caution">
    <text evidence="2">The sequence shown here is derived from an EMBL/GenBank/DDBJ whole genome shotgun (WGS) entry which is preliminary data.</text>
</comment>
<feature type="region of interest" description="Disordered" evidence="1">
    <location>
        <begin position="162"/>
        <end position="268"/>
    </location>
</feature>
<reference evidence="3" key="1">
    <citation type="journal article" date="2019" name="Int. J. Syst. Evol. Microbiol.">
        <title>The Global Catalogue of Microorganisms (GCM) 10K type strain sequencing project: providing services to taxonomists for standard genome sequencing and annotation.</title>
        <authorList>
            <consortium name="The Broad Institute Genomics Platform"/>
            <consortium name="The Broad Institute Genome Sequencing Center for Infectious Disease"/>
            <person name="Wu L."/>
            <person name="Ma J."/>
        </authorList>
    </citation>
    <scope>NUCLEOTIDE SEQUENCE [LARGE SCALE GENOMIC DNA]</scope>
    <source>
        <strain evidence="3">JCM 10649</strain>
    </source>
</reference>
<feature type="compositionally biased region" description="Low complexity" evidence="1">
    <location>
        <begin position="200"/>
        <end position="217"/>
    </location>
</feature>
<feature type="compositionally biased region" description="Basic and acidic residues" evidence="1">
    <location>
        <begin position="329"/>
        <end position="338"/>
    </location>
</feature>
<evidence type="ECO:0000313" key="3">
    <source>
        <dbReference type="Proteomes" id="UP001499895"/>
    </source>
</evidence>
<keyword evidence="3" id="KW-1185">Reference proteome</keyword>
<gene>
    <name evidence="2" type="ORF">GCM10009544_30580</name>
</gene>
<evidence type="ECO:0000256" key="1">
    <source>
        <dbReference type="SAM" id="MobiDB-lite"/>
    </source>
</evidence>
<feature type="compositionally biased region" description="Low complexity" evidence="1">
    <location>
        <begin position="350"/>
        <end position="366"/>
    </location>
</feature>
<feature type="compositionally biased region" description="Pro residues" evidence="1">
    <location>
        <begin position="37"/>
        <end position="52"/>
    </location>
</feature>
<organism evidence="2 3">
    <name type="scientific">Streptomyces stramineus</name>
    <dbReference type="NCBI Taxonomy" id="173861"/>
    <lineage>
        <taxon>Bacteria</taxon>
        <taxon>Bacillati</taxon>
        <taxon>Actinomycetota</taxon>
        <taxon>Actinomycetes</taxon>
        <taxon>Kitasatosporales</taxon>
        <taxon>Streptomycetaceae</taxon>
        <taxon>Streptomyces</taxon>
    </lineage>
</organism>
<protein>
    <recommendedName>
        <fullName evidence="4">Extensin</fullName>
    </recommendedName>
</protein>
<feature type="region of interest" description="Disordered" evidence="1">
    <location>
        <begin position="24"/>
        <end position="52"/>
    </location>
</feature>
<proteinExistence type="predicted"/>
<evidence type="ECO:0000313" key="2">
    <source>
        <dbReference type="EMBL" id="GAA0466190.1"/>
    </source>
</evidence>
<feature type="region of interest" description="Disordered" evidence="1">
    <location>
        <begin position="316"/>
        <end position="372"/>
    </location>
</feature>
<dbReference type="EMBL" id="BAAAHB010000029">
    <property type="protein sequence ID" value="GAA0466190.1"/>
    <property type="molecule type" value="Genomic_DNA"/>
</dbReference>
<sequence>MADDHRYDWLEDWLDDDAAERLLRGEPAAVGDAEPTAAPPVSPVPPPSLVSPVPPEAEPLLAALRSLTPAPAAQDGPLPGEEAALAAFRSARAASPAVSPTRVDSAGAAGSAVRLGPPAAARAVLRKWRPVKVALAMAVAGCTLGGVAVAAGTGMLPAPFGRAGGEPASSASVSALGDESAPTAGPTGGPGATPSHGRDGSPSPGGAPSASATPGAGRSPGGTGRPEAPSATPHRADTPDQNGDTGRNGKDPGKDQGSGADKGDKGDTTLTARLCRDYLAAQQRRGKSVAEDDLRVLERTLGIGRAAVTAGCERLLGGGRLTGGTGNDGDPRRTDPTRKQSRLLPPARGTAPLVLPGLLPAPGVTLSDPTAL</sequence>
<feature type="compositionally biased region" description="Gly residues" evidence="1">
    <location>
        <begin position="316"/>
        <end position="327"/>
    </location>
</feature>